<dbReference type="PANTHER" id="PTHR37544">
    <property type="entry name" value="SPRAY-RELATED"/>
    <property type="match status" value="1"/>
</dbReference>
<organism evidence="2 3">
    <name type="scientific">Lachnellula subtilissima</name>
    <dbReference type="NCBI Taxonomy" id="602034"/>
    <lineage>
        <taxon>Eukaryota</taxon>
        <taxon>Fungi</taxon>
        <taxon>Dikarya</taxon>
        <taxon>Ascomycota</taxon>
        <taxon>Pezizomycotina</taxon>
        <taxon>Leotiomycetes</taxon>
        <taxon>Helotiales</taxon>
        <taxon>Lachnaceae</taxon>
        <taxon>Lachnellula</taxon>
    </lineage>
</organism>
<proteinExistence type="predicted"/>
<keyword evidence="1" id="KW-0812">Transmembrane</keyword>
<feature type="transmembrane region" description="Helical" evidence="1">
    <location>
        <begin position="58"/>
        <end position="79"/>
    </location>
</feature>
<feature type="transmembrane region" description="Helical" evidence="1">
    <location>
        <begin position="108"/>
        <end position="126"/>
    </location>
</feature>
<name>A0A8H8S1F6_9HELO</name>
<dbReference type="EMBL" id="QGMJ01000060">
    <property type="protein sequence ID" value="TVY43643.1"/>
    <property type="molecule type" value="Genomic_DNA"/>
</dbReference>
<protein>
    <submittedName>
        <fullName evidence="2">Uncharacterized protein</fullName>
    </submittedName>
</protein>
<evidence type="ECO:0000313" key="2">
    <source>
        <dbReference type="EMBL" id="TVY43643.1"/>
    </source>
</evidence>
<feature type="transmembrane region" description="Helical" evidence="1">
    <location>
        <begin position="655"/>
        <end position="680"/>
    </location>
</feature>
<feature type="transmembrane region" description="Helical" evidence="1">
    <location>
        <begin position="1119"/>
        <end position="1140"/>
    </location>
</feature>
<keyword evidence="1" id="KW-1133">Transmembrane helix</keyword>
<feature type="transmembrane region" description="Helical" evidence="1">
    <location>
        <begin position="762"/>
        <end position="785"/>
    </location>
</feature>
<feature type="transmembrane region" description="Helical" evidence="1">
    <location>
        <begin position="700"/>
        <end position="721"/>
    </location>
</feature>
<feature type="transmembrane region" description="Helical" evidence="1">
    <location>
        <begin position="172"/>
        <end position="190"/>
    </location>
</feature>
<dbReference type="InterPro" id="IPR021840">
    <property type="entry name" value="DUF3433"/>
</dbReference>
<keyword evidence="3" id="KW-1185">Reference proteome</keyword>
<reference evidence="2 3" key="1">
    <citation type="submission" date="2018-05" db="EMBL/GenBank/DDBJ databases">
        <title>Genome sequencing and assembly of the regulated plant pathogen Lachnellula willkommii and related sister species for the development of diagnostic species identification markers.</title>
        <authorList>
            <person name="Giroux E."/>
            <person name="Bilodeau G."/>
        </authorList>
    </citation>
    <scope>NUCLEOTIDE SEQUENCE [LARGE SCALE GENOMIC DNA]</scope>
    <source>
        <strain evidence="2 3">CBS 197.66</strain>
    </source>
</reference>
<dbReference type="Proteomes" id="UP000462212">
    <property type="component" value="Unassembled WGS sequence"/>
</dbReference>
<feature type="transmembrane region" description="Helical" evidence="1">
    <location>
        <begin position="530"/>
        <end position="552"/>
    </location>
</feature>
<dbReference type="PANTHER" id="PTHR37544:SF3">
    <property type="entry name" value="SPRAY"/>
    <property type="match status" value="1"/>
</dbReference>
<gene>
    <name evidence="2" type="ORF">LSUB1_G001014</name>
</gene>
<keyword evidence="1" id="KW-0472">Membrane</keyword>
<dbReference type="OrthoDB" id="3248909at2759"/>
<comment type="caution">
    <text evidence="2">The sequence shown here is derived from an EMBL/GenBank/DDBJ whole genome shotgun (WGS) entry which is preliminary data.</text>
</comment>
<accession>A0A8H8S1F6</accession>
<evidence type="ECO:0000256" key="1">
    <source>
        <dbReference type="SAM" id="Phobius"/>
    </source>
</evidence>
<evidence type="ECO:0000313" key="3">
    <source>
        <dbReference type="Proteomes" id="UP000462212"/>
    </source>
</evidence>
<dbReference type="Pfam" id="PF11915">
    <property type="entry name" value="DUF3433"/>
    <property type="match status" value="2"/>
</dbReference>
<sequence>MCETEIVDGLDAPSHVKTHIRSHSGIQSNVPYWRIVSNDQEKQRDEPFKSWIPVTLRYPVLGLFLAVSVFLIVILEILFKISSQPGNSGGLAFAPDTGSFSATATFSYLYLPTILAVFFSMLWSWVDLDTKRLEPWFQLSNDTGAAAENSVLLQYPFDFLPFIPFQAFRKKHWAVFLAGTVMLLVFWIITPLQSAIFTTTTVMRSASVSMVTTASLIALNAQSSSLTSNFLYKAYGISWLGEQPPPFTTSNFALLPFEPQFKSSWSTSSEIWSTTADVYSTSLTCNSADVSITPSGYTFSNGNGCSVSEILLAPIRGDTEHMLNYIGYYDNPNLDWSLQNPNCTTEHANNFLAVYASNSSQSDKPWLYNNLTALFCQTTYLIQEADVKVNASDGTLGTSDLSNQNDTRRQVGDSFNITHFEFLLATGIAAEDQSRNYPDTVTLEQYPRLVNYSLTWPVSNMVGFAVALNNAPISDFADPDVLHQAFESAHKLLFASAFNTLIVHSDEISGSDRPGVRQNSLGAIIIVRSISIIVESALALIAVMTGSLWYYVSRRKSNLIRDPASIADVLCTMQSGGSPYEIQDDRSLAPSLDVEPLPCSTFYLRLYNGERVQVPKIFKVEQGGTLSNPPSPASKAFLETSQAHKPVRPKELTMYFGMAFIATIVLAAAFTIFLQVWTVHGNGIPLPSKSAVVLSIIENYLPTAFATLLEPVWVILNRIICLLQPFDELRRGNAKPETTLEAKYSSLPPSFVVWRAIRSHHFLLGAVCIVAASTNVLAVSLSGLINEKPTVTKMTMAGSQSLLPEFSASYIWASYATNNDYSSYFDHLYATMSNLTEHTKLPPWIDRENSYMPFKYTAPPSFTNSGIPLLLQDVQGATTGFRSDLTCYELSENQSSNHTFVFEPFQNATSSNINLQTSHVLPDGDRINCAAYNATGLDDPTGPSALELMITMVPIYNDMDSKTSDFCSRLFIAGWVRAQFNTEQLSGAIETNHTFIACTPQISAAKFNVSIDSDSRILSSQQTSNYSTNEAQYFTNSSSEGNFTNNMMDLLVPPSARNARWHNDNAAIVIAELQTLYRQLFAILIGLNTDHIFAKAPQDIPISVVATFTESRLFISPPMFKITIILLALHLIVAILYYTYRPKRFLPRMPTSISAIMGYFVASRAAEDFSGNFREKGSMTYAYGRYLGTDGKTHVGIEQQRFVVPLESRNPGVKRRRCAIPWRKEEEKEPKSWI</sequence>
<dbReference type="AlphaFoldDB" id="A0A8H8S1F6"/>